<feature type="domain" description="Reverse transcriptase Ty1/copia-type" evidence="1">
    <location>
        <begin position="231"/>
        <end position="471"/>
    </location>
</feature>
<accession>A0AAW2J401</accession>
<proteinExistence type="predicted"/>
<dbReference type="PANTHER" id="PTHR11439:SF465">
    <property type="entry name" value="REVERSE TRANSCRIPTASE TY1_COPIA-TYPE DOMAIN-CONTAINING PROTEIN"/>
    <property type="match status" value="1"/>
</dbReference>
<protein>
    <submittedName>
        <fullName evidence="3">Retrovirus-related Pol polyprotein from transposon RE2</fullName>
    </submittedName>
</protein>
<evidence type="ECO:0000313" key="3">
    <source>
        <dbReference type="EMBL" id="KAL0288233.1"/>
    </source>
</evidence>
<dbReference type="InterPro" id="IPR057670">
    <property type="entry name" value="SH3_retrovirus"/>
</dbReference>
<comment type="caution">
    <text evidence="3">The sequence shown here is derived from an EMBL/GenBank/DDBJ whole genome shotgun (WGS) entry which is preliminary data.</text>
</comment>
<dbReference type="CDD" id="cd09272">
    <property type="entry name" value="RNase_HI_RT_Ty1"/>
    <property type="match status" value="1"/>
</dbReference>
<evidence type="ECO:0000259" key="2">
    <source>
        <dbReference type="Pfam" id="PF25597"/>
    </source>
</evidence>
<dbReference type="InterPro" id="IPR012337">
    <property type="entry name" value="RNaseH-like_sf"/>
</dbReference>
<organism evidence="3">
    <name type="scientific">Sesamum angustifolium</name>
    <dbReference type="NCBI Taxonomy" id="2727405"/>
    <lineage>
        <taxon>Eukaryota</taxon>
        <taxon>Viridiplantae</taxon>
        <taxon>Streptophyta</taxon>
        <taxon>Embryophyta</taxon>
        <taxon>Tracheophyta</taxon>
        <taxon>Spermatophyta</taxon>
        <taxon>Magnoliopsida</taxon>
        <taxon>eudicotyledons</taxon>
        <taxon>Gunneridae</taxon>
        <taxon>Pentapetalae</taxon>
        <taxon>asterids</taxon>
        <taxon>lamiids</taxon>
        <taxon>Lamiales</taxon>
        <taxon>Pedaliaceae</taxon>
        <taxon>Sesamum</taxon>
    </lineage>
</organism>
<dbReference type="SUPFAM" id="SSF53098">
    <property type="entry name" value="Ribonuclease H-like"/>
    <property type="match status" value="1"/>
</dbReference>
<dbReference type="AlphaFoldDB" id="A0AAW2J401"/>
<evidence type="ECO:0000259" key="1">
    <source>
        <dbReference type="Pfam" id="PF07727"/>
    </source>
</evidence>
<sequence>MPLKFWTEALLTATYLVNRLPTLVLNWKSPFEVLYNKPTTYSHLKTFGCLCYATNNSPNKGKFDYRSTRCVFLGYAHGCKGYKVYDLVLRTTFITRDAIFHESVFPFNTTDCQELACPLPLVNIESEDNIQEPLKSDVTVIADPEISTPLAQSYQQRRSTRLTSRPAWMNDFVCSFSTNTKPGHIVSVAPSHRCFVDCLSVLQEPSSFSEAQQKEEWKQAMKLEVQALEKNGTWDLVKAPTDKKPIGSRWIYKLKLKPNGSIERYKARLVAKGYNQVEGEDYTDCFAPVAKAVTVRIFLAVAVSKGWPIHHLDVNNAFLHGSLKEDIYMDPPEGYEVEPGYVCKLKKSLYGLKQASRQWNQKFTEKMEVFGFVQSKNDYCLFIKEVSGGQIALLVYVDDILVSAPSESCIQEVKEYLHDLFTIKDLGIAKYFLGIELARSSQGLLATQTKYISDIVRDAGLTQAKVTNTPLPAGVKFTSDSGALLSDPSKYRRLVGRILYLGFTRPDVSHAAQQLSQYLQHPCQFHWDAVVHLVKYLKGCSNTDWAGCLDTRRSLTGFCIFLGHAPISWKTKKQATVSNSTAEAEYRSLASTVCELTWIDYLLQDLGISLKKPIPLFCDNKAAVHITANPVFHERTKHLEIDCHIVRDKFKEGFVIPTHISAKEQIADILTKPLTGPAFQFLKSKLNLYSLPPSSTCGGDVKMGENAETELVDGVT</sequence>
<dbReference type="Pfam" id="PF07727">
    <property type="entry name" value="RVT_2"/>
    <property type="match status" value="1"/>
</dbReference>
<reference evidence="3" key="2">
    <citation type="journal article" date="2024" name="Plant">
        <title>Genomic evolution and insights into agronomic trait innovations of Sesamum species.</title>
        <authorList>
            <person name="Miao H."/>
            <person name="Wang L."/>
            <person name="Qu L."/>
            <person name="Liu H."/>
            <person name="Sun Y."/>
            <person name="Le M."/>
            <person name="Wang Q."/>
            <person name="Wei S."/>
            <person name="Zheng Y."/>
            <person name="Lin W."/>
            <person name="Duan Y."/>
            <person name="Cao H."/>
            <person name="Xiong S."/>
            <person name="Wang X."/>
            <person name="Wei L."/>
            <person name="Li C."/>
            <person name="Ma Q."/>
            <person name="Ju M."/>
            <person name="Zhao R."/>
            <person name="Li G."/>
            <person name="Mu C."/>
            <person name="Tian Q."/>
            <person name="Mei H."/>
            <person name="Zhang T."/>
            <person name="Gao T."/>
            <person name="Zhang H."/>
        </authorList>
    </citation>
    <scope>NUCLEOTIDE SEQUENCE</scope>
    <source>
        <strain evidence="3">G01</strain>
    </source>
</reference>
<dbReference type="SUPFAM" id="SSF56672">
    <property type="entry name" value="DNA/RNA polymerases"/>
    <property type="match status" value="1"/>
</dbReference>
<name>A0AAW2J401_9LAMI</name>
<dbReference type="EMBL" id="JACGWK010001458">
    <property type="protein sequence ID" value="KAL0288233.1"/>
    <property type="molecule type" value="Genomic_DNA"/>
</dbReference>
<reference evidence="3" key="1">
    <citation type="submission" date="2020-06" db="EMBL/GenBank/DDBJ databases">
        <authorList>
            <person name="Li T."/>
            <person name="Hu X."/>
            <person name="Zhang T."/>
            <person name="Song X."/>
            <person name="Zhang H."/>
            <person name="Dai N."/>
            <person name="Sheng W."/>
            <person name="Hou X."/>
            <person name="Wei L."/>
        </authorList>
    </citation>
    <scope>NUCLEOTIDE SEQUENCE</scope>
    <source>
        <strain evidence="3">G01</strain>
        <tissue evidence="3">Leaf</tissue>
    </source>
</reference>
<dbReference type="Pfam" id="PF25597">
    <property type="entry name" value="SH3_retrovirus"/>
    <property type="match status" value="1"/>
</dbReference>
<gene>
    <name evidence="3" type="ORF">Sangu_2467900</name>
</gene>
<dbReference type="PANTHER" id="PTHR11439">
    <property type="entry name" value="GAG-POL-RELATED RETROTRANSPOSON"/>
    <property type="match status" value="1"/>
</dbReference>
<dbReference type="InterPro" id="IPR043502">
    <property type="entry name" value="DNA/RNA_pol_sf"/>
</dbReference>
<dbReference type="InterPro" id="IPR013103">
    <property type="entry name" value="RVT_2"/>
</dbReference>
<feature type="domain" description="Retroviral polymerase SH3-like" evidence="2">
    <location>
        <begin position="49"/>
        <end position="110"/>
    </location>
</feature>